<comment type="caution">
    <text evidence="1">The sequence shown here is derived from an EMBL/GenBank/DDBJ whole genome shotgun (WGS) entry which is preliminary data.</text>
</comment>
<dbReference type="EMBL" id="JAFLQW010000447">
    <property type="protein sequence ID" value="MBO0350709.1"/>
    <property type="molecule type" value="Genomic_DNA"/>
</dbReference>
<keyword evidence="2" id="KW-1185">Reference proteome</keyword>
<sequence>MRHLNFSIDPTGDIRALDGFNQNEILTRALIGDSSATLKFPETQKLFKGYANFTVPGLPVMDMELAK</sequence>
<proteinExistence type="predicted"/>
<feature type="non-terminal residue" evidence="1">
    <location>
        <position position="67"/>
    </location>
</feature>
<accession>A0ABS3FUP5</accession>
<protein>
    <submittedName>
        <fullName evidence="1">Uncharacterized protein</fullName>
    </submittedName>
</protein>
<gene>
    <name evidence="1" type="ORF">J0895_16745</name>
</gene>
<dbReference type="RefSeq" id="WP_207089184.1">
    <property type="nucleotide sequence ID" value="NZ_JAFLQW010000447.1"/>
</dbReference>
<organism evidence="1 2">
    <name type="scientific">Phormidium pseudopriestleyi FRX01</name>
    <dbReference type="NCBI Taxonomy" id="1759528"/>
    <lineage>
        <taxon>Bacteria</taxon>
        <taxon>Bacillati</taxon>
        <taxon>Cyanobacteriota</taxon>
        <taxon>Cyanophyceae</taxon>
        <taxon>Oscillatoriophycideae</taxon>
        <taxon>Oscillatoriales</taxon>
        <taxon>Oscillatoriaceae</taxon>
        <taxon>Phormidium</taxon>
    </lineage>
</organism>
<evidence type="ECO:0000313" key="2">
    <source>
        <dbReference type="Proteomes" id="UP000664844"/>
    </source>
</evidence>
<name>A0ABS3FUP5_9CYAN</name>
<reference evidence="1 2" key="1">
    <citation type="submission" date="2021-03" db="EMBL/GenBank/DDBJ databases">
        <title>Metabolic Capacity of the Antarctic Cyanobacterium Phormidium pseudopriestleyi that Sustains Oxygenic Photosynthesis in the Presence of Hydrogen Sulfide.</title>
        <authorList>
            <person name="Lumian J.E."/>
            <person name="Jungblut A.D."/>
            <person name="Dillon M.L."/>
            <person name="Hawes I."/>
            <person name="Doran P.T."/>
            <person name="Mackey T.J."/>
            <person name="Dick G.J."/>
            <person name="Grettenberger C.L."/>
            <person name="Sumner D.Y."/>
        </authorList>
    </citation>
    <scope>NUCLEOTIDE SEQUENCE [LARGE SCALE GENOMIC DNA]</scope>
    <source>
        <strain evidence="1 2">FRX01</strain>
    </source>
</reference>
<evidence type="ECO:0000313" key="1">
    <source>
        <dbReference type="EMBL" id="MBO0350709.1"/>
    </source>
</evidence>
<dbReference type="Proteomes" id="UP000664844">
    <property type="component" value="Unassembled WGS sequence"/>
</dbReference>